<accession>A0A1F5CAL3</accession>
<protein>
    <submittedName>
        <fullName evidence="1">Uncharacterized protein</fullName>
    </submittedName>
</protein>
<comment type="caution">
    <text evidence="1">The sequence shown here is derived from an EMBL/GenBank/DDBJ whole genome shotgun (WGS) entry which is preliminary data.</text>
</comment>
<dbReference type="Gene3D" id="3.40.140.10">
    <property type="entry name" value="Cytidine Deaminase, domain 2"/>
    <property type="match status" value="1"/>
</dbReference>
<gene>
    <name evidence="1" type="ORF">A3I30_01540</name>
</gene>
<name>A0A1F5CAL3_9BACT</name>
<evidence type="ECO:0000313" key="1">
    <source>
        <dbReference type="EMBL" id="OGD39909.1"/>
    </source>
</evidence>
<dbReference type="Proteomes" id="UP000177197">
    <property type="component" value="Unassembled WGS sequence"/>
</dbReference>
<proteinExistence type="predicted"/>
<dbReference type="EMBL" id="MEYV01000016">
    <property type="protein sequence ID" value="OGD39909.1"/>
    <property type="molecule type" value="Genomic_DNA"/>
</dbReference>
<organism evidence="1 2">
    <name type="scientific">Candidatus Azambacteria bacterium RIFCSPLOWO2_02_FULL_44_14</name>
    <dbReference type="NCBI Taxonomy" id="1797306"/>
    <lineage>
        <taxon>Bacteria</taxon>
        <taxon>Candidatus Azamiibacteriota</taxon>
    </lineage>
</organism>
<dbReference type="SUPFAM" id="SSF102712">
    <property type="entry name" value="JAB1/MPN domain"/>
    <property type="match status" value="1"/>
</dbReference>
<evidence type="ECO:0000313" key="2">
    <source>
        <dbReference type="Proteomes" id="UP000177197"/>
    </source>
</evidence>
<dbReference type="AlphaFoldDB" id="A0A1F5CAL3"/>
<reference evidence="1 2" key="1">
    <citation type="journal article" date="2016" name="Nat. Commun.">
        <title>Thousands of microbial genomes shed light on interconnected biogeochemical processes in an aquifer system.</title>
        <authorList>
            <person name="Anantharaman K."/>
            <person name="Brown C.T."/>
            <person name="Hug L.A."/>
            <person name="Sharon I."/>
            <person name="Castelle C.J."/>
            <person name="Probst A.J."/>
            <person name="Thomas B.C."/>
            <person name="Singh A."/>
            <person name="Wilkins M.J."/>
            <person name="Karaoz U."/>
            <person name="Brodie E.L."/>
            <person name="Williams K.H."/>
            <person name="Hubbard S.S."/>
            <person name="Banfield J.F."/>
        </authorList>
    </citation>
    <scope>NUCLEOTIDE SEQUENCE [LARGE SCALE GENOMIC DNA]</scope>
</reference>
<sequence>MLPKVHVNKEAFFVMAWAAVETFKKECLGLLLGYGPTELYNYYLITGATPFQSVRRRSNTEVIQSERGFDRLNRFFSKLKSMKTQYLGDFHSHPEWGERKPFVDMSDIDIKSMSDEGHNLEIIIGISSRRKGQIVWEVLPDGSVKGSIDRYNFHFNAYTLVGPKKKGAPQRLQIVAPSALEALNRIYGHI</sequence>